<feature type="transmembrane region" description="Helical" evidence="1">
    <location>
        <begin position="52"/>
        <end position="76"/>
    </location>
</feature>
<reference evidence="3" key="1">
    <citation type="submission" date="2021-03" db="EMBL/GenBank/DDBJ databases">
        <authorList>
            <person name="Tagirdzhanova G."/>
        </authorList>
    </citation>
    <scope>NUCLEOTIDE SEQUENCE</scope>
</reference>
<dbReference type="AlphaFoldDB" id="A0A8H3FEM9"/>
<feature type="transmembrane region" description="Helical" evidence="1">
    <location>
        <begin position="355"/>
        <end position="377"/>
    </location>
</feature>
<feature type="transmembrane region" description="Helical" evidence="1">
    <location>
        <begin position="467"/>
        <end position="488"/>
    </location>
</feature>
<dbReference type="OrthoDB" id="5087516at2759"/>
<name>A0A8H3FEM9_9LECA</name>
<feature type="transmembrane region" description="Helical" evidence="1">
    <location>
        <begin position="429"/>
        <end position="447"/>
    </location>
</feature>
<accession>A0A8H3FEM9</accession>
<protein>
    <recommendedName>
        <fullName evidence="2">DUF6536 domain-containing protein</fullName>
    </recommendedName>
</protein>
<feature type="transmembrane region" description="Helical" evidence="1">
    <location>
        <begin position="508"/>
        <end position="529"/>
    </location>
</feature>
<keyword evidence="1" id="KW-0812">Transmembrane</keyword>
<feature type="domain" description="DUF6536" evidence="2">
    <location>
        <begin position="10"/>
        <end position="151"/>
    </location>
</feature>
<evidence type="ECO:0000256" key="1">
    <source>
        <dbReference type="SAM" id="Phobius"/>
    </source>
</evidence>
<keyword evidence="4" id="KW-1185">Reference proteome</keyword>
<feature type="transmembrane region" description="Helical" evidence="1">
    <location>
        <begin position="571"/>
        <end position="589"/>
    </location>
</feature>
<evidence type="ECO:0000313" key="3">
    <source>
        <dbReference type="EMBL" id="CAF9923206.1"/>
    </source>
</evidence>
<gene>
    <name evidence="3" type="ORF">GOMPHAMPRED_002769</name>
</gene>
<keyword evidence="1" id="KW-1133">Transmembrane helix</keyword>
<organism evidence="3 4">
    <name type="scientific">Gomphillus americanus</name>
    <dbReference type="NCBI Taxonomy" id="1940652"/>
    <lineage>
        <taxon>Eukaryota</taxon>
        <taxon>Fungi</taxon>
        <taxon>Dikarya</taxon>
        <taxon>Ascomycota</taxon>
        <taxon>Pezizomycotina</taxon>
        <taxon>Lecanoromycetes</taxon>
        <taxon>OSLEUM clade</taxon>
        <taxon>Ostropomycetidae</taxon>
        <taxon>Ostropales</taxon>
        <taxon>Graphidaceae</taxon>
        <taxon>Gomphilloideae</taxon>
        <taxon>Gomphillus</taxon>
    </lineage>
</organism>
<dbReference type="Proteomes" id="UP000664169">
    <property type="component" value="Unassembled WGS sequence"/>
</dbReference>
<proteinExistence type="predicted"/>
<sequence length="657" mass="73463">MKFLELKPAFLVAITILWLLFIGHMVVTARFPAEEYGLRTIAEGDDDYHRQMIDIFAVKLGLNLLSLLVILTSGYIRSSLLAPTTRGPDCSCMYVGHQCSINFGIVSWSRRCLWIVLGILSLPIHLLYNSLIVNIHTVHDAYEVLVNDDFLTGQSFDILSLSPTRFRDQDSAPIPFDNIYPSEWPAIDVLQDKLEKLQSNIGSWTPLSREDCLQQYAMTGYTSFRTVVIITNWTLPQENNSALGIGALPGHPVDEVTSRLLALCPAAWLNKTKDSFIPDTAAYILPHAICISGQTDYPGSGGCEFSPEEMYSEYDLCFAYQNNYVYNTSRVVNFERCLSEPIPNISARFVFLPDICLIVSIVIGIKALIASVAFFTIPGTPLFGRDPLYEDRYKIVQGLRRKVKFENPLHGKELKQNFTVPGTSRATKHIWIAVQVLLLAWMTVIYYRGLGAFGEGSIPSSTSDRQWYFGILLYPNIIQIILMVREYLESNWADGKAEGGGFLEHLHITLPLGLYNTLLHTLAGLWMFVSILDQQNLHSYYGGTSSTSPIAILDTAIGGFPKQLANDAYQFAAPFLLIGIVVGSILAVWPCYMILYPFCFCFVGVLYGLKKLGKLIATCYKRLTGRKIKTTTAQKAESLTRLEIDASTLQPFSAAFD</sequence>
<evidence type="ECO:0000259" key="2">
    <source>
        <dbReference type="Pfam" id="PF20163"/>
    </source>
</evidence>
<evidence type="ECO:0000313" key="4">
    <source>
        <dbReference type="Proteomes" id="UP000664169"/>
    </source>
</evidence>
<comment type="caution">
    <text evidence="3">The sequence shown here is derived from an EMBL/GenBank/DDBJ whole genome shotgun (WGS) entry which is preliminary data.</text>
</comment>
<dbReference type="Pfam" id="PF20163">
    <property type="entry name" value="DUF6536"/>
    <property type="match status" value="1"/>
</dbReference>
<dbReference type="EMBL" id="CAJPDQ010000019">
    <property type="protein sequence ID" value="CAF9923206.1"/>
    <property type="molecule type" value="Genomic_DNA"/>
</dbReference>
<keyword evidence="1" id="KW-0472">Membrane</keyword>
<dbReference type="InterPro" id="IPR046623">
    <property type="entry name" value="DUF6536"/>
</dbReference>
<feature type="transmembrane region" description="Helical" evidence="1">
    <location>
        <begin position="595"/>
        <end position="613"/>
    </location>
</feature>